<feature type="compositionally biased region" description="Basic and acidic residues" evidence="3">
    <location>
        <begin position="223"/>
        <end position="232"/>
    </location>
</feature>
<protein>
    <recommendedName>
        <fullName evidence="4">RRM domain-containing protein</fullName>
    </recommendedName>
</protein>
<dbReference type="PANTHER" id="PTHR19965:SF35">
    <property type="entry name" value="RNA ANNEALING PROTEIN YRA1"/>
    <property type="match status" value="1"/>
</dbReference>
<evidence type="ECO:0000256" key="2">
    <source>
        <dbReference type="PROSITE-ProRule" id="PRU00176"/>
    </source>
</evidence>
<evidence type="ECO:0000259" key="4">
    <source>
        <dbReference type="PROSITE" id="PS50102"/>
    </source>
</evidence>
<dbReference type="EMBL" id="NHYE01005614">
    <property type="protein sequence ID" value="PPQ67210.1"/>
    <property type="molecule type" value="Genomic_DNA"/>
</dbReference>
<evidence type="ECO:0000256" key="3">
    <source>
        <dbReference type="SAM" id="MobiDB-lite"/>
    </source>
</evidence>
<comment type="caution">
    <text evidence="5">The sequence shown here is derived from an EMBL/GenBank/DDBJ whole genome shotgun (WGS) entry which is preliminary data.</text>
</comment>
<feature type="compositionally biased region" description="Polar residues" evidence="3">
    <location>
        <begin position="181"/>
        <end position="191"/>
    </location>
</feature>
<feature type="domain" description="RRM" evidence="4">
    <location>
        <begin position="59"/>
        <end position="138"/>
    </location>
</feature>
<dbReference type="AlphaFoldDB" id="A0A409VLS6"/>
<dbReference type="GO" id="GO:0003729">
    <property type="term" value="F:mRNA binding"/>
    <property type="evidence" value="ECO:0007669"/>
    <property type="project" value="TreeGrafter"/>
</dbReference>
<dbReference type="GO" id="GO:0005634">
    <property type="term" value="C:nucleus"/>
    <property type="evidence" value="ECO:0007669"/>
    <property type="project" value="TreeGrafter"/>
</dbReference>
<dbReference type="PANTHER" id="PTHR19965">
    <property type="entry name" value="RNA AND EXPORT FACTOR BINDING PROTEIN"/>
    <property type="match status" value="1"/>
</dbReference>
<sequence>MPVYERNSKPYARSNDFYKPKDHVLGHSSKQTQPAWKAANAVGGSPQGSWKGKAVENGSKVFLTGLPVDVAEKDVEELFRKTIGPLKEAFLVYNSQGRSKGMAVVWFHRPGDAGVARAKYDGQIVDGRRRLKVEILLDGMPSSAAPAIKFPTPPSLLDRLAPPPSDAATTESGPSAKPSLRTASRPLNVTPASADEIPIPPRRMKQKKGPKRLKKRMPVTVADLDREMDDYRASATLTSSLISE</sequence>
<feature type="compositionally biased region" description="Polar residues" evidence="3">
    <location>
        <begin position="235"/>
        <end position="244"/>
    </location>
</feature>
<organism evidence="5 6">
    <name type="scientific">Gymnopilus dilepis</name>
    <dbReference type="NCBI Taxonomy" id="231916"/>
    <lineage>
        <taxon>Eukaryota</taxon>
        <taxon>Fungi</taxon>
        <taxon>Dikarya</taxon>
        <taxon>Basidiomycota</taxon>
        <taxon>Agaricomycotina</taxon>
        <taxon>Agaricomycetes</taxon>
        <taxon>Agaricomycetidae</taxon>
        <taxon>Agaricales</taxon>
        <taxon>Agaricineae</taxon>
        <taxon>Hymenogastraceae</taxon>
        <taxon>Gymnopilus</taxon>
    </lineage>
</organism>
<feature type="compositionally biased region" description="Basic residues" evidence="3">
    <location>
        <begin position="202"/>
        <end position="217"/>
    </location>
</feature>
<dbReference type="InterPro" id="IPR000504">
    <property type="entry name" value="RRM_dom"/>
</dbReference>
<reference evidence="5 6" key="1">
    <citation type="journal article" date="2018" name="Evol. Lett.">
        <title>Horizontal gene cluster transfer increased hallucinogenic mushroom diversity.</title>
        <authorList>
            <person name="Reynolds H.T."/>
            <person name="Vijayakumar V."/>
            <person name="Gluck-Thaler E."/>
            <person name="Korotkin H.B."/>
            <person name="Matheny P.B."/>
            <person name="Slot J.C."/>
        </authorList>
    </citation>
    <scope>NUCLEOTIDE SEQUENCE [LARGE SCALE GENOMIC DNA]</scope>
    <source>
        <strain evidence="5 6">SRW20</strain>
    </source>
</reference>
<name>A0A409VLS6_9AGAR</name>
<evidence type="ECO:0000313" key="6">
    <source>
        <dbReference type="Proteomes" id="UP000284706"/>
    </source>
</evidence>
<accession>A0A409VLS6</accession>
<dbReference type="PROSITE" id="PS50102">
    <property type="entry name" value="RRM"/>
    <property type="match status" value="1"/>
</dbReference>
<dbReference type="InterPro" id="IPR035979">
    <property type="entry name" value="RBD_domain_sf"/>
</dbReference>
<dbReference type="Proteomes" id="UP000284706">
    <property type="component" value="Unassembled WGS sequence"/>
</dbReference>
<dbReference type="GO" id="GO:0006406">
    <property type="term" value="P:mRNA export from nucleus"/>
    <property type="evidence" value="ECO:0007669"/>
    <property type="project" value="TreeGrafter"/>
</dbReference>
<gene>
    <name evidence="5" type="ORF">CVT26_007283</name>
</gene>
<evidence type="ECO:0000256" key="1">
    <source>
        <dbReference type="ARBA" id="ARBA00022884"/>
    </source>
</evidence>
<dbReference type="InParanoid" id="A0A409VLS6"/>
<feature type="region of interest" description="Disordered" evidence="3">
    <location>
        <begin position="1"/>
        <end position="34"/>
    </location>
</feature>
<feature type="region of interest" description="Disordered" evidence="3">
    <location>
        <begin position="147"/>
        <end position="244"/>
    </location>
</feature>
<dbReference type="SMART" id="SM00360">
    <property type="entry name" value="RRM"/>
    <property type="match status" value="1"/>
</dbReference>
<dbReference type="Gene3D" id="3.30.70.330">
    <property type="match status" value="1"/>
</dbReference>
<proteinExistence type="predicted"/>
<evidence type="ECO:0000313" key="5">
    <source>
        <dbReference type="EMBL" id="PPQ67210.1"/>
    </source>
</evidence>
<dbReference type="InterPro" id="IPR012677">
    <property type="entry name" value="Nucleotide-bd_a/b_plait_sf"/>
</dbReference>
<feature type="compositionally biased region" description="Basic and acidic residues" evidence="3">
    <location>
        <begin position="16"/>
        <end position="25"/>
    </location>
</feature>
<dbReference type="SUPFAM" id="SSF54928">
    <property type="entry name" value="RNA-binding domain, RBD"/>
    <property type="match status" value="1"/>
</dbReference>
<dbReference type="STRING" id="231916.A0A409VLS6"/>
<dbReference type="Pfam" id="PF00076">
    <property type="entry name" value="RRM_1"/>
    <property type="match status" value="1"/>
</dbReference>
<keyword evidence="6" id="KW-1185">Reference proteome</keyword>
<dbReference type="InterPro" id="IPR051229">
    <property type="entry name" value="ALYREF_mRNA_export"/>
</dbReference>
<dbReference type="OrthoDB" id="346839at2759"/>
<keyword evidence="1 2" id="KW-0694">RNA-binding</keyword>